<proteinExistence type="predicted"/>
<gene>
    <name evidence="1" type="ORF">PFISCL1PPCAC_5052</name>
</gene>
<evidence type="ECO:0000313" key="1">
    <source>
        <dbReference type="EMBL" id="GMT13755.1"/>
    </source>
</evidence>
<feature type="non-terminal residue" evidence="1">
    <location>
        <position position="1"/>
    </location>
</feature>
<dbReference type="EMBL" id="BTSY01000002">
    <property type="protein sequence ID" value="GMT13755.1"/>
    <property type="molecule type" value="Genomic_DNA"/>
</dbReference>
<dbReference type="AlphaFoldDB" id="A0AAV5V7B5"/>
<evidence type="ECO:0000313" key="2">
    <source>
        <dbReference type="Proteomes" id="UP001432322"/>
    </source>
</evidence>
<comment type="caution">
    <text evidence="1">The sequence shown here is derived from an EMBL/GenBank/DDBJ whole genome shotgun (WGS) entry which is preliminary data.</text>
</comment>
<reference evidence="1" key="1">
    <citation type="submission" date="2023-10" db="EMBL/GenBank/DDBJ databases">
        <title>Genome assembly of Pristionchus species.</title>
        <authorList>
            <person name="Yoshida K."/>
            <person name="Sommer R.J."/>
        </authorList>
    </citation>
    <scope>NUCLEOTIDE SEQUENCE</scope>
    <source>
        <strain evidence="1">RS5133</strain>
    </source>
</reference>
<name>A0AAV5V7B5_9BILA</name>
<keyword evidence="2" id="KW-1185">Reference proteome</keyword>
<sequence>FFSSFFSSGLSATFLGGVGSIVDAARTAVLTDLTLSLGVAAAPATAAAEAEGVAFFLRQATRRKTIGSRNGARIVSDKCREVDIVGGER</sequence>
<organism evidence="1 2">
    <name type="scientific">Pristionchus fissidentatus</name>
    <dbReference type="NCBI Taxonomy" id="1538716"/>
    <lineage>
        <taxon>Eukaryota</taxon>
        <taxon>Metazoa</taxon>
        <taxon>Ecdysozoa</taxon>
        <taxon>Nematoda</taxon>
        <taxon>Chromadorea</taxon>
        <taxon>Rhabditida</taxon>
        <taxon>Rhabditina</taxon>
        <taxon>Diplogasteromorpha</taxon>
        <taxon>Diplogasteroidea</taxon>
        <taxon>Neodiplogasteridae</taxon>
        <taxon>Pristionchus</taxon>
    </lineage>
</organism>
<feature type="non-terminal residue" evidence="1">
    <location>
        <position position="89"/>
    </location>
</feature>
<protein>
    <recommendedName>
        <fullName evidence="3">Secreted protein</fullName>
    </recommendedName>
</protein>
<accession>A0AAV5V7B5</accession>
<dbReference type="Proteomes" id="UP001432322">
    <property type="component" value="Unassembled WGS sequence"/>
</dbReference>
<evidence type="ECO:0008006" key="3">
    <source>
        <dbReference type="Google" id="ProtNLM"/>
    </source>
</evidence>